<keyword evidence="2" id="KW-1185">Reference proteome</keyword>
<protein>
    <submittedName>
        <fullName evidence="1">Uncharacterized protein</fullName>
    </submittedName>
</protein>
<dbReference type="PANTHER" id="PTHR36960">
    <property type="entry name" value="SI:DKEY-32E6.3"/>
    <property type="match status" value="1"/>
</dbReference>
<comment type="caution">
    <text evidence="1">The sequence shown here is derived from an EMBL/GenBank/DDBJ whole genome shotgun (WGS) entry which is preliminary data.</text>
</comment>
<proteinExistence type="predicted"/>
<accession>A0A177B4P1</accession>
<evidence type="ECO:0000313" key="1">
    <source>
        <dbReference type="EMBL" id="OAF68374.1"/>
    </source>
</evidence>
<gene>
    <name evidence="1" type="ORF">A3Q56_03893</name>
</gene>
<dbReference type="PANTHER" id="PTHR36960:SF1">
    <property type="entry name" value="SI:DKEY-32E6.3"/>
    <property type="match status" value="1"/>
</dbReference>
<evidence type="ECO:0000313" key="2">
    <source>
        <dbReference type="Proteomes" id="UP000078046"/>
    </source>
</evidence>
<organism evidence="1 2">
    <name type="scientific">Intoshia linei</name>
    <dbReference type="NCBI Taxonomy" id="1819745"/>
    <lineage>
        <taxon>Eukaryota</taxon>
        <taxon>Metazoa</taxon>
        <taxon>Spiralia</taxon>
        <taxon>Lophotrochozoa</taxon>
        <taxon>Mesozoa</taxon>
        <taxon>Orthonectida</taxon>
        <taxon>Rhopaluridae</taxon>
        <taxon>Intoshia</taxon>
    </lineage>
</organism>
<dbReference type="OrthoDB" id="417678at2759"/>
<dbReference type="Proteomes" id="UP000078046">
    <property type="component" value="Unassembled WGS sequence"/>
</dbReference>
<dbReference type="AlphaFoldDB" id="A0A177B4P1"/>
<reference evidence="1 2" key="1">
    <citation type="submission" date="2016-04" db="EMBL/GenBank/DDBJ databases">
        <title>The genome of Intoshia linei affirms orthonectids as highly simplified spiralians.</title>
        <authorList>
            <person name="Mikhailov K.V."/>
            <person name="Slusarev G.S."/>
            <person name="Nikitin M.A."/>
            <person name="Logacheva M.D."/>
            <person name="Penin A."/>
            <person name="Aleoshin V."/>
            <person name="Panchin Y.V."/>
        </authorList>
    </citation>
    <scope>NUCLEOTIDE SEQUENCE [LARGE SCALE GENOMIC DNA]</scope>
    <source>
        <strain evidence="1">Intl2013</strain>
        <tissue evidence="1">Whole animal</tissue>
    </source>
</reference>
<dbReference type="EMBL" id="LWCA01000458">
    <property type="protein sequence ID" value="OAF68374.1"/>
    <property type="molecule type" value="Genomic_DNA"/>
</dbReference>
<name>A0A177B4P1_9BILA</name>
<sequence>MPNPKKKLILHIDVGGTFILHSSITNMSVPESLSFSLSGLTWGKETDGKWKVKINSISAETNETSSDLISYYSYLEKTCANRNILRKQACKFIETQPSGILISKYIECISKLMIENSNEQEITGYPVCIFSKVPHKQFHKKLSIDSKKEYIWYIYIIEAFINLVDWLQRNYTNNYAIILRSYGFEGERVLKILLNMKINNHPQFQGDHFNNIYIQDPNLKKNIILKNNTVFIQIAELDSINIIHESYNIYKYFSQLNGINSFRDDYYYYQSHNYSQNATKPFFVQQDDQKHHHIFIDDSIRITPNNCGIFIQTLKKFKSIQLNHIFQSAHLVTGNIMEAIIDKDYFIDKIINCIKNDNIFKESISK</sequence>